<organism evidence="1">
    <name type="scientific">Ovis aries</name>
    <name type="common">Sheep</name>
    <dbReference type="NCBI Taxonomy" id="9940"/>
    <lineage>
        <taxon>Eukaryota</taxon>
        <taxon>Metazoa</taxon>
        <taxon>Chordata</taxon>
        <taxon>Craniata</taxon>
        <taxon>Vertebrata</taxon>
        <taxon>Euteleostomi</taxon>
        <taxon>Mammalia</taxon>
        <taxon>Eutheria</taxon>
        <taxon>Laurasiatheria</taxon>
        <taxon>Artiodactyla</taxon>
        <taxon>Ruminantia</taxon>
        <taxon>Pecora</taxon>
        <taxon>Bovidae</taxon>
        <taxon>Caprinae</taxon>
        <taxon>Ovis</taxon>
    </lineage>
</organism>
<gene>
    <name evidence="1" type="primary">BRCA1</name>
</gene>
<reference evidence="1" key="1">
    <citation type="submission" date="2020-11" db="EMBL/GenBank/DDBJ databases">
        <authorList>
            <person name="Davenport K.M."/>
            <person name="Bickhart D.M."/>
            <person name="Smith T.P.L."/>
            <person name="Murdoch B.M."/>
            <person name="Rosen B.D."/>
        </authorList>
    </citation>
    <scope>NUCLEOTIDE SEQUENCE [LARGE SCALE GENOMIC DNA]</scope>
    <source>
        <strain evidence="1">OAR_USU_Benz2616</strain>
    </source>
</reference>
<name>A0AC11CA73_SHEEP</name>
<evidence type="ECO:0000313" key="1">
    <source>
        <dbReference type="Ensembl" id="ENSOARP00020026923.1"/>
    </source>
</evidence>
<dbReference type="Ensembl" id="ENSOART00020032583.2">
    <property type="protein sequence ID" value="ENSOARP00020026923.1"/>
    <property type="gene ID" value="ENSOARG00020021029.2"/>
</dbReference>
<accession>A0AC11CA73</accession>
<proteinExistence type="predicted"/>
<reference evidence="1" key="2">
    <citation type="submission" date="2025-08" db="UniProtKB">
        <authorList>
            <consortium name="Ensembl"/>
        </authorList>
    </citation>
    <scope>IDENTIFICATION</scope>
</reference>
<sequence length="787" mass="88286">MDLSADHVEEVQNVLNAMQKILECPICLELIKEPVSTKCDHIFCKFCMLKLLNQKKGPSQCPLCKNDITKRSLQESTRFSQLVEELLKIIHAFELDTGLQFANSYNFSRKENNSPEHLKEEVSIIQSMGYRNRAKRLWQSEPENPTLQETSLTVKLSNLGIVRSLRTKQQTQSQNKSVYIELGSDSSEDTVNKASYLSVGDHELLEITPQGAKAKTNLNPAKKAACEFSEKDITNTEHHQLSIKDLITTQEHAAEMHAAETHPEKYQDDEERETGLEEDSCQEEQSVDSDLGEAASDHVSETSLSEDCVGLSSQSDILTTQQRDTMQDNLLKLQQEMAELEAVLEQHGSQPSHSSASLTADSRGPEHLLNLEQDTSERAILTSEKSRDCSRSQNPESLSADKFPVSLDSSTNKNKEPGMERSSPSKSQLPGNRWYMHSSRSLQDRNCPSQKKRINVADMQEQQLAKCEAQDLMGSYLPRQDQEGTPYLKSGISLFSHEPESDPSEDRAPEPAHVHSMPPTASALKLSQFRVEESTKNPAAAHITNTTGCNLREESVSKEKPEVLSSTERSNKRLSMVASGLTPKELMLVQKFARKHHVTLTNLITEETTHVIMKTDPEFVCERTLKYFLGIAGGKWVVSYFWVIQSIKERKMLDEHDFEVRGDVVNGRNHQGPKRARESGDKKIFKGLEICCYGPFTNMPTDQLEWMVQLCGASVVKEPSSFTPGQGTHPVVVVQPDAWTEDAGFHVIGQMCEAPVVTREWVLDSVALYQCQELDTYLVPQVAQSCC</sequence>
<reference evidence="1" key="3">
    <citation type="submission" date="2025-09" db="UniProtKB">
        <authorList>
            <consortium name="Ensembl"/>
        </authorList>
    </citation>
    <scope>IDENTIFICATION</scope>
</reference>
<protein>
    <submittedName>
        <fullName evidence="1">BRCA1 DNA repair associated</fullName>
    </submittedName>
</protein>